<comment type="similarity">
    <text evidence="1">Belongs to the leucine-binding protein family.</text>
</comment>
<keyword evidence="4" id="KW-0029">Amino-acid transport</keyword>
<evidence type="ECO:0000313" key="6">
    <source>
        <dbReference type="EMBL" id="QPC80815.1"/>
    </source>
</evidence>
<dbReference type="SUPFAM" id="SSF53822">
    <property type="entry name" value="Periplasmic binding protein-like I"/>
    <property type="match status" value="1"/>
</dbReference>
<feature type="domain" description="Leucine-binding protein" evidence="5">
    <location>
        <begin position="57"/>
        <end position="391"/>
    </location>
</feature>
<dbReference type="PRINTS" id="PR00337">
    <property type="entry name" value="LEUILEVALBP"/>
</dbReference>
<evidence type="ECO:0000313" key="7">
    <source>
        <dbReference type="Proteomes" id="UP000594468"/>
    </source>
</evidence>
<dbReference type="PANTHER" id="PTHR30483:SF6">
    <property type="entry name" value="PERIPLASMIC BINDING PROTEIN OF ABC TRANSPORTER FOR NATURAL AMINO ACIDS"/>
    <property type="match status" value="1"/>
</dbReference>
<gene>
    <name evidence="6" type="ORF">G4Y79_13970</name>
</gene>
<dbReference type="InterPro" id="IPR028082">
    <property type="entry name" value="Peripla_BP_I"/>
</dbReference>
<dbReference type="GO" id="GO:0006865">
    <property type="term" value="P:amino acid transport"/>
    <property type="evidence" value="ECO:0007669"/>
    <property type="project" value="UniProtKB-KW"/>
</dbReference>
<evidence type="ECO:0000256" key="3">
    <source>
        <dbReference type="ARBA" id="ARBA00022729"/>
    </source>
</evidence>
<dbReference type="CDD" id="cd06348">
    <property type="entry name" value="PBP1_ABC_HAAT-like"/>
    <property type="match status" value="1"/>
</dbReference>
<dbReference type="InterPro" id="IPR000709">
    <property type="entry name" value="Leu_Ile_Val-bd"/>
</dbReference>
<dbReference type="PANTHER" id="PTHR30483">
    <property type="entry name" value="LEUCINE-SPECIFIC-BINDING PROTEIN"/>
    <property type="match status" value="1"/>
</dbReference>
<dbReference type="Proteomes" id="UP000594468">
    <property type="component" value="Chromosome"/>
</dbReference>
<dbReference type="InterPro" id="IPR051010">
    <property type="entry name" value="BCAA_transport"/>
</dbReference>
<keyword evidence="3" id="KW-0732">Signal</keyword>
<organism evidence="6 7">
    <name type="scientific">Phototrophicus methaneseepsis</name>
    <dbReference type="NCBI Taxonomy" id="2710758"/>
    <lineage>
        <taxon>Bacteria</taxon>
        <taxon>Bacillati</taxon>
        <taxon>Chloroflexota</taxon>
        <taxon>Candidatus Thermofontia</taxon>
        <taxon>Phototrophicales</taxon>
        <taxon>Phototrophicaceae</taxon>
        <taxon>Phototrophicus</taxon>
    </lineage>
</organism>
<reference evidence="6 7" key="1">
    <citation type="submission" date="2020-02" db="EMBL/GenBank/DDBJ databases">
        <authorList>
            <person name="Zheng R.K."/>
            <person name="Sun C.M."/>
        </authorList>
    </citation>
    <scope>NUCLEOTIDE SEQUENCE [LARGE SCALE GENOMIC DNA]</scope>
    <source>
        <strain evidence="7">rifampicinis</strain>
    </source>
</reference>
<evidence type="ECO:0000256" key="4">
    <source>
        <dbReference type="ARBA" id="ARBA00022970"/>
    </source>
</evidence>
<evidence type="ECO:0000259" key="5">
    <source>
        <dbReference type="Pfam" id="PF13458"/>
    </source>
</evidence>
<dbReference type="Gene3D" id="3.40.50.2300">
    <property type="match status" value="2"/>
</dbReference>
<protein>
    <submittedName>
        <fullName evidence="6">ABC transporter substrate-binding protein</fullName>
    </submittedName>
</protein>
<dbReference type="EMBL" id="CP062983">
    <property type="protein sequence ID" value="QPC80815.1"/>
    <property type="molecule type" value="Genomic_DNA"/>
</dbReference>
<evidence type="ECO:0000256" key="1">
    <source>
        <dbReference type="ARBA" id="ARBA00010062"/>
    </source>
</evidence>
<keyword evidence="7" id="KW-1185">Reference proteome</keyword>
<dbReference type="Pfam" id="PF13458">
    <property type="entry name" value="Peripla_BP_6"/>
    <property type="match status" value="1"/>
</dbReference>
<sequence>MNRSQWTVRSLALVLVIPVLLSSNLFFATAISAQEADEQPPIGLWEACPTPQNLPETITIGAPLGLTGPISVYGVPQQQGADIAVEEINASGYLGESQIVMAYEDTEGNAEQTIAAMTRLIEDIGVQAIFGPSLSTEAFAADPIAQEAGIPVMGVTTSAIGIPEMGDFVFRGNLPEHVLIPFMLDEVIPALEIEDVAILYGDDDDFTISGYDVFIEALEDRDVTILGEATFARGDIDFSPQLTTLLAEEPDALLVSALASEGVQIILQARQLGYEGPILGGNGFSTPDVIEQTGEAGNGLIVGASWNVGQQDPTESSLRFVEKFEEAYEYAPDQFSVQAYTAMWLFATAIRCTDSVAGEDIRDGLLAIEDMETPLGEFSFDPIGEPIHQPVVQVVEDGLFALFNPEE</sequence>
<name>A0A7S8E5P5_9CHLR</name>
<dbReference type="RefSeq" id="WP_195168890.1">
    <property type="nucleotide sequence ID" value="NZ_CP062983.1"/>
</dbReference>
<proteinExistence type="inferred from homology"/>
<dbReference type="KEGG" id="pmet:G4Y79_13970"/>
<dbReference type="InterPro" id="IPR028081">
    <property type="entry name" value="Leu-bd"/>
</dbReference>
<evidence type="ECO:0000256" key="2">
    <source>
        <dbReference type="ARBA" id="ARBA00022448"/>
    </source>
</evidence>
<keyword evidence="2" id="KW-0813">Transport</keyword>
<dbReference type="AlphaFoldDB" id="A0A7S8E5P5"/>
<accession>A0A7S8E5P5</accession>